<organism evidence="1">
    <name type="scientific">marine sediment metagenome</name>
    <dbReference type="NCBI Taxonomy" id="412755"/>
    <lineage>
        <taxon>unclassified sequences</taxon>
        <taxon>metagenomes</taxon>
        <taxon>ecological metagenomes</taxon>
    </lineage>
</organism>
<proteinExistence type="predicted"/>
<name>A0A0F9T8U6_9ZZZZ</name>
<protein>
    <recommendedName>
        <fullName evidence="2">YopX protein domain-containing protein</fullName>
    </recommendedName>
</protein>
<sequence length="123" mass="14708">MHKIKFKGKRIDNGEWVYGYYWCNEEAGDFYKGKHFIRSMNFQPAEFDYTDYEVIPETVGQLVCLDKNGDEVYAGDKVKSGKRILTIMWYEEELQWHAKEEYEGRITPLCQWAISEQFELIKD</sequence>
<reference evidence="1" key="1">
    <citation type="journal article" date="2015" name="Nature">
        <title>Complex archaea that bridge the gap between prokaryotes and eukaryotes.</title>
        <authorList>
            <person name="Spang A."/>
            <person name="Saw J.H."/>
            <person name="Jorgensen S.L."/>
            <person name="Zaremba-Niedzwiedzka K."/>
            <person name="Martijn J."/>
            <person name="Lind A.E."/>
            <person name="van Eijk R."/>
            <person name="Schleper C."/>
            <person name="Guy L."/>
            <person name="Ettema T.J."/>
        </authorList>
    </citation>
    <scope>NUCLEOTIDE SEQUENCE</scope>
</reference>
<comment type="caution">
    <text evidence="1">The sequence shown here is derived from an EMBL/GenBank/DDBJ whole genome shotgun (WGS) entry which is preliminary data.</text>
</comment>
<evidence type="ECO:0000313" key="1">
    <source>
        <dbReference type="EMBL" id="KKN71392.1"/>
    </source>
</evidence>
<gene>
    <name evidence="1" type="ORF">LCGC14_0421140</name>
</gene>
<dbReference type="EMBL" id="LAZR01000384">
    <property type="protein sequence ID" value="KKN71392.1"/>
    <property type="molecule type" value="Genomic_DNA"/>
</dbReference>
<dbReference type="AlphaFoldDB" id="A0A0F9T8U6"/>
<accession>A0A0F9T8U6</accession>
<evidence type="ECO:0008006" key="2">
    <source>
        <dbReference type="Google" id="ProtNLM"/>
    </source>
</evidence>
<dbReference type="SUPFAM" id="SSF159006">
    <property type="entry name" value="YopX-like"/>
    <property type="match status" value="1"/>
</dbReference>